<evidence type="ECO:0008006" key="4">
    <source>
        <dbReference type="Google" id="ProtNLM"/>
    </source>
</evidence>
<feature type="chain" id="PRO_5035259501" description="DUF11 domain-containing protein" evidence="1">
    <location>
        <begin position="30"/>
        <end position="175"/>
    </location>
</feature>
<comment type="caution">
    <text evidence="2">The sequence shown here is derived from an EMBL/GenBank/DDBJ whole genome shotgun (WGS) entry which is preliminary data.</text>
</comment>
<keyword evidence="1" id="KW-0732">Signal</keyword>
<gene>
    <name evidence="2" type="ORF">Psi01_42680</name>
</gene>
<dbReference type="RefSeq" id="WP_204065789.1">
    <property type="nucleotide sequence ID" value="NZ_BOOJ01000033.1"/>
</dbReference>
<protein>
    <recommendedName>
        <fullName evidence="4">DUF11 domain-containing protein</fullName>
    </recommendedName>
</protein>
<organism evidence="2 3">
    <name type="scientific">Planobispora siamensis</name>
    <dbReference type="NCBI Taxonomy" id="936338"/>
    <lineage>
        <taxon>Bacteria</taxon>
        <taxon>Bacillati</taxon>
        <taxon>Actinomycetota</taxon>
        <taxon>Actinomycetes</taxon>
        <taxon>Streptosporangiales</taxon>
        <taxon>Streptosporangiaceae</taxon>
        <taxon>Planobispora</taxon>
    </lineage>
</organism>
<dbReference type="AlphaFoldDB" id="A0A8J3SG45"/>
<evidence type="ECO:0000313" key="2">
    <source>
        <dbReference type="EMBL" id="GIH93638.1"/>
    </source>
</evidence>
<accession>A0A8J3SG45</accession>
<sequence>MSHLATRLTATAAAAVLGGTLLVQSPATAAAVTAPAVAAPAAATAESKFKATVYYYKHIRRGGYTTYKIKVTNRGYEGQAYALLAGAFPAGTRKIKVISKPRSVTCDVEGRSLGCWVASLDKGDTTTLTVGVWLSPSKRGAYTAQFGVCYADNPDVDIDEVIDYRRLTKFKSKVV</sequence>
<evidence type="ECO:0000256" key="1">
    <source>
        <dbReference type="SAM" id="SignalP"/>
    </source>
</evidence>
<dbReference type="EMBL" id="BOOJ01000033">
    <property type="protein sequence ID" value="GIH93638.1"/>
    <property type="molecule type" value="Genomic_DNA"/>
</dbReference>
<proteinExistence type="predicted"/>
<reference evidence="2 3" key="1">
    <citation type="submission" date="2021-01" db="EMBL/GenBank/DDBJ databases">
        <title>Whole genome shotgun sequence of Planobispora siamensis NBRC 107568.</title>
        <authorList>
            <person name="Komaki H."/>
            <person name="Tamura T."/>
        </authorList>
    </citation>
    <scope>NUCLEOTIDE SEQUENCE [LARGE SCALE GENOMIC DNA]</scope>
    <source>
        <strain evidence="2 3">NBRC 107568</strain>
    </source>
</reference>
<dbReference type="Proteomes" id="UP000619788">
    <property type="component" value="Unassembled WGS sequence"/>
</dbReference>
<name>A0A8J3SG45_9ACTN</name>
<feature type="signal peptide" evidence="1">
    <location>
        <begin position="1"/>
        <end position="29"/>
    </location>
</feature>
<keyword evidence="3" id="KW-1185">Reference proteome</keyword>
<evidence type="ECO:0000313" key="3">
    <source>
        <dbReference type="Proteomes" id="UP000619788"/>
    </source>
</evidence>